<dbReference type="SUPFAM" id="SSF47336">
    <property type="entry name" value="ACP-like"/>
    <property type="match status" value="1"/>
</dbReference>
<dbReference type="GO" id="GO:0005737">
    <property type="term" value="C:cytoplasm"/>
    <property type="evidence" value="ECO:0007669"/>
    <property type="project" value="TreeGrafter"/>
</dbReference>
<organism evidence="6 7">
    <name type="scientific">Streptomyces inhibens</name>
    <dbReference type="NCBI Taxonomy" id="2293571"/>
    <lineage>
        <taxon>Bacteria</taxon>
        <taxon>Bacillati</taxon>
        <taxon>Actinomycetota</taxon>
        <taxon>Actinomycetes</taxon>
        <taxon>Kitasatosporales</taxon>
        <taxon>Streptomycetaceae</taxon>
        <taxon>Streptomyces</taxon>
    </lineage>
</organism>
<evidence type="ECO:0000256" key="4">
    <source>
        <dbReference type="SAM" id="MobiDB-lite"/>
    </source>
</evidence>
<dbReference type="CDD" id="cd05930">
    <property type="entry name" value="A_NRPS"/>
    <property type="match status" value="1"/>
</dbReference>
<dbReference type="GO" id="GO:0008610">
    <property type="term" value="P:lipid biosynthetic process"/>
    <property type="evidence" value="ECO:0007669"/>
    <property type="project" value="UniProtKB-ARBA"/>
</dbReference>
<name>A0A371Q4G4_STRIH</name>
<dbReference type="Pfam" id="PF00501">
    <property type="entry name" value="AMP-binding"/>
    <property type="match status" value="1"/>
</dbReference>
<keyword evidence="7" id="KW-1185">Reference proteome</keyword>
<dbReference type="Pfam" id="PF00668">
    <property type="entry name" value="Condensation"/>
    <property type="match status" value="1"/>
</dbReference>
<dbReference type="Gene3D" id="3.30.559.10">
    <property type="entry name" value="Chloramphenicol acetyltransferase-like domain"/>
    <property type="match status" value="1"/>
</dbReference>
<protein>
    <submittedName>
        <fullName evidence="6">Amino acid adenylation domain-containing protein</fullName>
    </submittedName>
</protein>
<dbReference type="Gene3D" id="3.40.50.12780">
    <property type="entry name" value="N-terminal domain of ligase-like"/>
    <property type="match status" value="1"/>
</dbReference>
<dbReference type="InterPro" id="IPR045851">
    <property type="entry name" value="AMP-bd_C_sf"/>
</dbReference>
<dbReference type="InterPro" id="IPR010071">
    <property type="entry name" value="AA_adenyl_dom"/>
</dbReference>
<dbReference type="InterPro" id="IPR001242">
    <property type="entry name" value="Condensation_dom"/>
</dbReference>
<evidence type="ECO:0000256" key="3">
    <source>
        <dbReference type="ARBA" id="ARBA00022553"/>
    </source>
</evidence>
<dbReference type="CDD" id="cd19543">
    <property type="entry name" value="DCL_NRPS"/>
    <property type="match status" value="1"/>
</dbReference>
<dbReference type="FunFam" id="3.40.50.980:FF:000001">
    <property type="entry name" value="Non-ribosomal peptide synthetase"/>
    <property type="match status" value="1"/>
</dbReference>
<dbReference type="Pfam" id="PF00550">
    <property type="entry name" value="PP-binding"/>
    <property type="match status" value="1"/>
</dbReference>
<dbReference type="Gene3D" id="3.30.300.30">
    <property type="match status" value="1"/>
</dbReference>
<dbReference type="Gene3D" id="3.30.559.30">
    <property type="entry name" value="Nonribosomal peptide synthetase, condensation domain"/>
    <property type="match status" value="1"/>
</dbReference>
<keyword evidence="2" id="KW-0596">Phosphopantetheine</keyword>
<dbReference type="NCBIfam" id="TIGR01733">
    <property type="entry name" value="AA-adenyl-dom"/>
    <property type="match status" value="1"/>
</dbReference>
<dbReference type="PROSITE" id="PS00455">
    <property type="entry name" value="AMP_BINDING"/>
    <property type="match status" value="1"/>
</dbReference>
<dbReference type="AlphaFoldDB" id="A0A371Q4G4"/>
<dbReference type="GO" id="GO:0043041">
    <property type="term" value="P:amino acid activation for nonribosomal peptide biosynthetic process"/>
    <property type="evidence" value="ECO:0007669"/>
    <property type="project" value="TreeGrafter"/>
</dbReference>
<dbReference type="InterPro" id="IPR025110">
    <property type="entry name" value="AMP-bd_C"/>
</dbReference>
<keyword evidence="3" id="KW-0597">Phosphoprotein</keyword>
<evidence type="ECO:0000313" key="6">
    <source>
        <dbReference type="EMBL" id="REK89597.1"/>
    </source>
</evidence>
<dbReference type="EMBL" id="QUAC01000116">
    <property type="protein sequence ID" value="REK89597.1"/>
    <property type="molecule type" value="Genomic_DNA"/>
</dbReference>
<dbReference type="PANTHER" id="PTHR45527">
    <property type="entry name" value="NONRIBOSOMAL PEPTIDE SYNTHETASE"/>
    <property type="match status" value="1"/>
</dbReference>
<feature type="region of interest" description="Disordered" evidence="4">
    <location>
        <begin position="220"/>
        <end position="240"/>
    </location>
</feature>
<dbReference type="InterPro" id="IPR009081">
    <property type="entry name" value="PP-bd_ACP"/>
</dbReference>
<dbReference type="FunFam" id="3.30.300.30:FF:000010">
    <property type="entry name" value="Enterobactin synthetase component F"/>
    <property type="match status" value="1"/>
</dbReference>
<evidence type="ECO:0000256" key="1">
    <source>
        <dbReference type="ARBA" id="ARBA00001957"/>
    </source>
</evidence>
<dbReference type="FunFam" id="3.40.50.12780:FF:000012">
    <property type="entry name" value="Non-ribosomal peptide synthetase"/>
    <property type="match status" value="1"/>
</dbReference>
<dbReference type="InterPro" id="IPR042099">
    <property type="entry name" value="ANL_N_sf"/>
</dbReference>
<dbReference type="InterPro" id="IPR020806">
    <property type="entry name" value="PKS_PP-bd"/>
</dbReference>
<dbReference type="InterPro" id="IPR006162">
    <property type="entry name" value="Ppantetheine_attach_site"/>
</dbReference>
<dbReference type="InterPro" id="IPR020845">
    <property type="entry name" value="AMP-binding_CS"/>
</dbReference>
<dbReference type="Gene3D" id="1.10.1200.10">
    <property type="entry name" value="ACP-like"/>
    <property type="match status" value="1"/>
</dbReference>
<dbReference type="SUPFAM" id="SSF52777">
    <property type="entry name" value="CoA-dependent acyltransferases"/>
    <property type="match status" value="2"/>
</dbReference>
<dbReference type="InterPro" id="IPR036736">
    <property type="entry name" value="ACP-like_sf"/>
</dbReference>
<sequence length="1068" mass="117125">MTTSIEGVHPLSPLQQGLLYHTILDPGTSFYVDQVIQKLDGDLDPDALEQAWQRAVDRHTILRSSYHWEEIDEPAQVVYAAGTARIERHDWRDTGTGDDVEAGEDVEARLENFLRTDRRRGFQLDRPPLFRLHLIRVAERRHLFVFRYHHILLDAWSALMLLEEALSSYDHLVQGRQLPSRAVRPYHDYVAWIRRQDMSRAEEFWRAELAGFRPAPLAVAGTEGTDGAPAETGADTGRENPEVSRVLTRETGDALRRLAREHRLTLGTVLQTAWGLLLSRYTDQQDVVFGMTMTHRPAELDGIEDTLGLFINTLPLRIRTAPHRPFAESCARVQAAQTRMRGFLASPLAEVQQWSDAAPGESLFDSIMTILNVPRITNLGRRTGELDVRGGEYRYHTNYPLAVLVIPDEEISLRIGYDRSRFDTAVVERMLGHFATILEAVAADFTLPAGRISLLTGGERQQIDEWSAGETVTSPGLCAQRLFEEHAELSPDAPAVTFGSQVLTYRQLDERANQMAHLLQENGIGPESRVGLCLDRSIELIVAMLGVLKAGGAFVPLDPAYPADRLDFMSRDAELSLLLTSTTAQAHLPALDVRSLLLDEQTEALDRHSTAPVADGPQPSDLAYVIYTSGSTGRPKGALIPHDGLVNSCLAQKDAFGIGPEDRVLQWASPSFDASVFEVFLALGAGAVLCLASQEDVIPGPGLVDLLDRERITALVMAPSALAALPLEAPARLPGLRSIVLGGESISTALLDRWCPGRRIFNVYGHTETSIWATVEECVADGRPPSVGRPIRGIQLHLLDSNGQPVPVGIPGELCLGGVGVGRGYLNRARLTAERFAPDPFSGVPGARLYRSGDLLCRRPDGRLDFVGRVDGQAKIRGLRIETGEVESALREHPEVKDAAVQVRDGIGGNDADQRLVAYLLLRPGDERPDEDWRLFLRKTLPDYMVPNSFVTLDALPLTSNGKLDYAALPEPERSVAADGQSARLTPLESQVAELWAQTLGLDSVGAHEDFFALGGNSIKATRIASRIRQEWQVEFSVRAVMEGGTVVGCAAALTQALATGMNEPSAN</sequence>
<evidence type="ECO:0000313" key="7">
    <source>
        <dbReference type="Proteomes" id="UP000262477"/>
    </source>
</evidence>
<dbReference type="Proteomes" id="UP000262477">
    <property type="component" value="Unassembled WGS sequence"/>
</dbReference>
<dbReference type="PROSITE" id="PS50075">
    <property type="entry name" value="CARRIER"/>
    <property type="match status" value="1"/>
</dbReference>
<dbReference type="GO" id="GO:0044550">
    <property type="term" value="P:secondary metabolite biosynthetic process"/>
    <property type="evidence" value="ECO:0007669"/>
    <property type="project" value="UniProtKB-ARBA"/>
</dbReference>
<reference evidence="6 7" key="1">
    <citation type="submission" date="2018-08" db="EMBL/GenBank/DDBJ databases">
        <title>Streptomyces NEAU-D10 sp. nov., a novel Actinomycete isolated from soil.</title>
        <authorList>
            <person name="Jin L."/>
        </authorList>
    </citation>
    <scope>NUCLEOTIDE SEQUENCE [LARGE SCALE GENOMIC DNA]</scope>
    <source>
        <strain evidence="6 7">NEAU-D10</strain>
    </source>
</reference>
<dbReference type="InterPro" id="IPR000873">
    <property type="entry name" value="AMP-dep_synth/lig_dom"/>
</dbReference>
<dbReference type="InterPro" id="IPR023213">
    <property type="entry name" value="CAT-like_dom_sf"/>
</dbReference>
<comment type="cofactor">
    <cofactor evidence="1">
        <name>pantetheine 4'-phosphate</name>
        <dbReference type="ChEBI" id="CHEBI:47942"/>
    </cofactor>
</comment>
<dbReference type="GO" id="GO:0017000">
    <property type="term" value="P:antibiotic biosynthetic process"/>
    <property type="evidence" value="ECO:0007669"/>
    <property type="project" value="UniProtKB-ARBA"/>
</dbReference>
<dbReference type="PROSITE" id="PS00012">
    <property type="entry name" value="PHOSPHOPANTETHEINE"/>
    <property type="match status" value="1"/>
</dbReference>
<dbReference type="RefSeq" id="WP_128507441.1">
    <property type="nucleotide sequence ID" value="NZ_QUAC01000116.1"/>
</dbReference>
<dbReference type="SMART" id="SM00823">
    <property type="entry name" value="PKS_PP"/>
    <property type="match status" value="1"/>
</dbReference>
<gene>
    <name evidence="6" type="ORF">DY245_14730</name>
</gene>
<evidence type="ECO:0000259" key="5">
    <source>
        <dbReference type="PROSITE" id="PS50075"/>
    </source>
</evidence>
<evidence type="ECO:0000256" key="2">
    <source>
        <dbReference type="ARBA" id="ARBA00022450"/>
    </source>
</evidence>
<dbReference type="SUPFAM" id="SSF56801">
    <property type="entry name" value="Acetyl-CoA synthetase-like"/>
    <property type="match status" value="1"/>
</dbReference>
<dbReference type="PANTHER" id="PTHR45527:SF1">
    <property type="entry name" value="FATTY ACID SYNTHASE"/>
    <property type="match status" value="1"/>
</dbReference>
<feature type="domain" description="Carrier" evidence="5">
    <location>
        <begin position="983"/>
        <end position="1058"/>
    </location>
</feature>
<dbReference type="OrthoDB" id="2472181at2"/>
<proteinExistence type="predicted"/>
<accession>A0A371Q4G4</accession>
<dbReference type="GO" id="GO:0031177">
    <property type="term" value="F:phosphopantetheine binding"/>
    <property type="evidence" value="ECO:0007669"/>
    <property type="project" value="InterPro"/>
</dbReference>
<comment type="caution">
    <text evidence="6">The sequence shown here is derived from an EMBL/GenBank/DDBJ whole genome shotgun (WGS) entry which is preliminary data.</text>
</comment>
<dbReference type="GO" id="GO:0003824">
    <property type="term" value="F:catalytic activity"/>
    <property type="evidence" value="ECO:0007669"/>
    <property type="project" value="InterPro"/>
</dbReference>
<dbReference type="Pfam" id="PF13193">
    <property type="entry name" value="AMP-binding_C"/>
    <property type="match status" value="1"/>
</dbReference>